<feature type="region of interest" description="Disordered" evidence="1">
    <location>
        <begin position="261"/>
        <end position="294"/>
    </location>
</feature>
<keyword evidence="3" id="KW-1185">Reference proteome</keyword>
<evidence type="ECO:0000313" key="2">
    <source>
        <dbReference type="EMBL" id="KAB1261042.1"/>
    </source>
</evidence>
<organism evidence="2 3">
    <name type="scientific">Camelus dromedarius</name>
    <name type="common">Dromedary</name>
    <name type="synonym">Arabian camel</name>
    <dbReference type="NCBI Taxonomy" id="9838"/>
    <lineage>
        <taxon>Eukaryota</taxon>
        <taxon>Metazoa</taxon>
        <taxon>Chordata</taxon>
        <taxon>Craniata</taxon>
        <taxon>Vertebrata</taxon>
        <taxon>Euteleostomi</taxon>
        <taxon>Mammalia</taxon>
        <taxon>Eutheria</taxon>
        <taxon>Laurasiatheria</taxon>
        <taxon>Artiodactyla</taxon>
        <taxon>Tylopoda</taxon>
        <taxon>Camelidae</taxon>
        <taxon>Camelus</taxon>
    </lineage>
</organism>
<reference evidence="2 3" key="1">
    <citation type="journal article" date="2019" name="Mol. Ecol. Resour.">
        <title>Improving Illumina assemblies with Hi-C and long reads: an example with the North African dromedary.</title>
        <authorList>
            <person name="Elbers J.P."/>
            <person name="Rogers M.F."/>
            <person name="Perelman P.L."/>
            <person name="Proskuryakova A.A."/>
            <person name="Serdyukova N.A."/>
            <person name="Johnson W.E."/>
            <person name="Horin P."/>
            <person name="Corander J."/>
            <person name="Murphy D."/>
            <person name="Burger P.A."/>
        </authorList>
    </citation>
    <scope>NUCLEOTIDE SEQUENCE [LARGE SCALE GENOMIC DNA]</scope>
    <source>
        <strain evidence="2">Drom800</strain>
        <tissue evidence="2">Blood</tissue>
    </source>
</reference>
<dbReference type="AlphaFoldDB" id="A0A5N4CQ53"/>
<protein>
    <submittedName>
        <fullName evidence="2">Uncharacterized protein</fullName>
    </submittedName>
</protein>
<proteinExistence type="predicted"/>
<evidence type="ECO:0000313" key="3">
    <source>
        <dbReference type="Proteomes" id="UP000299084"/>
    </source>
</evidence>
<feature type="compositionally biased region" description="Basic and acidic residues" evidence="1">
    <location>
        <begin position="171"/>
        <end position="180"/>
    </location>
</feature>
<feature type="region of interest" description="Disordered" evidence="1">
    <location>
        <begin position="1"/>
        <end position="57"/>
    </location>
</feature>
<feature type="compositionally biased region" description="Pro residues" evidence="1">
    <location>
        <begin position="108"/>
        <end position="118"/>
    </location>
</feature>
<dbReference type="Proteomes" id="UP000299084">
    <property type="component" value="Unassembled WGS sequence"/>
</dbReference>
<evidence type="ECO:0000256" key="1">
    <source>
        <dbReference type="SAM" id="MobiDB-lite"/>
    </source>
</evidence>
<feature type="compositionally biased region" description="Basic and acidic residues" evidence="1">
    <location>
        <begin position="8"/>
        <end position="24"/>
    </location>
</feature>
<dbReference type="EMBL" id="JWIN03000021">
    <property type="protein sequence ID" value="KAB1261042.1"/>
    <property type="molecule type" value="Genomic_DNA"/>
</dbReference>
<gene>
    <name evidence="2" type="ORF">Cadr_000024730</name>
</gene>
<feature type="region of interest" description="Disordered" evidence="1">
    <location>
        <begin position="70"/>
        <end position="229"/>
    </location>
</feature>
<feature type="compositionally biased region" description="Low complexity" evidence="1">
    <location>
        <begin position="129"/>
        <end position="146"/>
    </location>
</feature>
<name>A0A5N4CQ53_CAMDR</name>
<comment type="caution">
    <text evidence="2">The sequence shown here is derived from an EMBL/GenBank/DDBJ whole genome shotgun (WGS) entry which is preliminary data.</text>
</comment>
<sequence>MGMGVLGREGEHQAPEPAPLKEGEGPPGQGGEIVQGRAQAKRASGERVPFPQLRSPLSLRLSKKLFAHSLGKGAPLTSWGGGVAARGARPRGARPPDGAGSPVLRKAPPNPSPGPTPCTAPARGRRESGAAAVAAAPARTWAGRRTPPGPPCPLAPGRERREQDIPCPGTREGRAGEENQRAAPLAGRGPSRCPQGRASQSGHPAPSPGPHDSALGAGRRGTRMAPSLQAQSPSLSSFYLAFPHLPFLCRPLCIIHCQEKGTETRKEGPSPPYTAKTPRGMGAGQGFGPKPPTP</sequence>
<accession>A0A5N4CQ53</accession>